<sequence>MDDDILSQLPVGATFLVPAGTFGRAPGESQPPSPAAPAPAEDVKAVQPPSPLPAVVVQQRVQDVLAGRPMSPMPPVVMAPSPMPPVVMQPAQAAEGKVQEPIAWQVREPAAVAPLAGAPEVLQPAQDALGLQYKQSLAKVVGAALAAPPLQRALANCRSCRGCAWRDMRAAALAAASLATALAEGGRAEGPPSWLPRVELEDFECRRALPSATADWPALRSRVQALVSDGLEADSLVPTVEDEAATSRRKALQVELLDRASRPLLRFEAAIAECPFGAVTASLLVACLAHMPRAEVSEEALPWAYETMLSDFARQPFDDLVARDLRLLLSLAPMHVVVAAEWGIFSLLNLYVGRLRKRTPDPDHPVQHACAGTSVSGHSSEKVMEVLRRHTRFASGKSIEGLKFLRGLDPIVSSVMRDPTDFSAHYVHSCPAGAAAFALASAMLSLMTNPSLFEKFVNMAQYVLQAHAEEVVAGADAWGVFHAFAKLAVFATRSFDLVWSMEELLPLPEDPAVFDRLRLDGAARRERLSAAAEAHGHEATRSLARFLLSAPGTAQPPGPASEAVVYLTAVGGAPFTNHLPAFVRRAVAVRLPALVIACMDGHALERCEAVRAEEGAVDRVCCMPALEGHVVLVKHAFIPVLLSAAVDTVWIDFDTFILRDPTPALRSARDAPGEMLPARERMRFGSFLFHNASDLCALAKMCDPRQHWPYTISGEHDPSNGVEMLVTEHWDARCLNNGLFYVRATQRPLVFFTMFLTKLYVNPYTDNQNLFDSFLAHSTLDAAAPSSRPLLNYRLLDIERQFACAEGHLGSADSLVTFHFWSSDFKTREVAKVGHEAAGPPSPEGGTIRMRDGTARTEKVTAGKAELFGLFLGGGLPRSDGVPAEAADFIDRVRVPPPTWKGMCSVTAVGIEDLVDEKLLRGEQELVDWAAATAVSGAARGAALDDGDPAGPPAGEGVRGPAAELAEGDCAGVPLAAWSDGLAAVAELEDASLLLAPEAAAVKALLRSRDVGCLLTVRAHQSRGAYRLAAELRLCSSGEGGGRAGRQRRRCPLRGVAGGPEGLGRAGGLWPAARAAGGGAEGAAAGLRQGLPDDGQGLGWASAPQGIRPACAPAGARQPARTRSPARWTPER</sequence>
<protein>
    <recommendedName>
        <fullName evidence="4">Nucleotide-diphospho-sugar transferase domain-containing protein</fullName>
    </recommendedName>
</protein>
<evidence type="ECO:0000313" key="3">
    <source>
        <dbReference type="Proteomes" id="UP001189429"/>
    </source>
</evidence>
<comment type="caution">
    <text evidence="2">The sequence shown here is derived from an EMBL/GenBank/DDBJ whole genome shotgun (WGS) entry which is preliminary data.</text>
</comment>
<dbReference type="EMBL" id="CAUYUJ010011447">
    <property type="protein sequence ID" value="CAK0831766.1"/>
    <property type="molecule type" value="Genomic_DNA"/>
</dbReference>
<organism evidence="2 3">
    <name type="scientific">Prorocentrum cordatum</name>
    <dbReference type="NCBI Taxonomy" id="2364126"/>
    <lineage>
        <taxon>Eukaryota</taxon>
        <taxon>Sar</taxon>
        <taxon>Alveolata</taxon>
        <taxon>Dinophyceae</taxon>
        <taxon>Prorocentrales</taxon>
        <taxon>Prorocentraceae</taxon>
        <taxon>Prorocentrum</taxon>
    </lineage>
</organism>
<accession>A0ABN9SJA6</accession>
<keyword evidence="3" id="KW-1185">Reference proteome</keyword>
<dbReference type="Proteomes" id="UP001189429">
    <property type="component" value="Unassembled WGS sequence"/>
</dbReference>
<name>A0ABN9SJA6_9DINO</name>
<feature type="region of interest" description="Disordered" evidence="1">
    <location>
        <begin position="18"/>
        <end position="47"/>
    </location>
</feature>
<evidence type="ECO:0000313" key="2">
    <source>
        <dbReference type="EMBL" id="CAK0831766.1"/>
    </source>
</evidence>
<evidence type="ECO:0008006" key="4">
    <source>
        <dbReference type="Google" id="ProtNLM"/>
    </source>
</evidence>
<reference evidence="2" key="1">
    <citation type="submission" date="2023-10" db="EMBL/GenBank/DDBJ databases">
        <authorList>
            <person name="Chen Y."/>
            <person name="Shah S."/>
            <person name="Dougan E. K."/>
            <person name="Thang M."/>
            <person name="Chan C."/>
        </authorList>
    </citation>
    <scope>NUCLEOTIDE SEQUENCE [LARGE SCALE GENOMIC DNA]</scope>
</reference>
<evidence type="ECO:0000256" key="1">
    <source>
        <dbReference type="SAM" id="MobiDB-lite"/>
    </source>
</evidence>
<feature type="region of interest" description="Disordered" evidence="1">
    <location>
        <begin position="1083"/>
        <end position="1132"/>
    </location>
</feature>
<feature type="region of interest" description="Disordered" evidence="1">
    <location>
        <begin position="941"/>
        <end position="961"/>
    </location>
</feature>
<gene>
    <name evidence="2" type="ORF">PCOR1329_LOCUS30023</name>
</gene>
<proteinExistence type="predicted"/>